<dbReference type="Proteomes" id="UP001152797">
    <property type="component" value="Unassembled WGS sequence"/>
</dbReference>
<reference evidence="2" key="1">
    <citation type="submission" date="2022-10" db="EMBL/GenBank/DDBJ databases">
        <authorList>
            <person name="Chen Y."/>
            <person name="Dougan E. K."/>
            <person name="Chan C."/>
            <person name="Rhodes N."/>
            <person name="Thang M."/>
        </authorList>
    </citation>
    <scope>NUCLEOTIDE SEQUENCE</scope>
</reference>
<sequence>VLRATTAESLELLFSRPGVSATYSSLEWQRWYQEWVTIEDVATVATVMELKVGGYVLNDAGVMLSGYDGKREAYDLAPLVGVRFEDTAGGFLEFELLGRLLEQALIQMLEKVAEKTNRPRIITKAEVCKMLQSGHNVVGCEYRKVGKVVKEYGPMILASGGARDGASNSPSDNLQVASVEFVGALADGCDTSSLTQRRLNVYIVVRTLRFPITQPCLRQINAVCFAKGGVCSVADGASQLVHVQSASTALASHNRLQAPASHNRPQAPASHNRLQEMEQKHYSLMNMKLGKAATKKSNRDNKGIGNYEEQGLKVQPQEAAGVELPWDDARQLVEAIVLSRVDTPDDAVKVLGQSWVPTWDGWKELRQCATERCCVAIAERLCDIAQQNAPYQSKTDTQALQALASEGFMWRKALSHGVNNCLIDSLMLCLSYEHILPNNLTTDVTARRRVAAACRKHLIQEIGDEVAPGSNGLFPFLDAHRDGPRIVDFLFHWFRVVARTNMLIHVHDRFGEQAAGADWNKIAVNLGHRYPQQTVLQLHIYNHTSVRGRGYHFDSLLPITGREAESKKKRSRTVAATNAMKIEAESVLTGAELNDLQREPQRNGGTPEKPSCNKEAAEQQADQRAEAVFAKMAWYFHGTTFATSWLDALLANLIFHGYMLQFPDLLARQDARFHLCRTCQASLEPEQLESDKAFDLQHHLAKAILFFTSRSRDEVNAEVHVYDSTTTDLSVPHEVYTIGRLDSLLVPVFRLYRYKNGRYAALLPANPAERPVFTSGDLHKAAQGSKQNDMNATCTVAPSTNSFGTSGCAAGIGTGKRLSDGSMETAQKENVGHKTAAIDAAATCSLHSTSAERQEPTSTSEVNLSSNARKRKATQQDASASPLRKTEMNVPPRRVRHKAPPVGSTTAPPSGTGSLQ</sequence>
<name>A0A9P1CM94_9DINO</name>
<feature type="region of interest" description="Disordered" evidence="1">
    <location>
        <begin position="847"/>
        <end position="916"/>
    </location>
</feature>
<dbReference type="AlphaFoldDB" id="A0A9P1CM94"/>
<protein>
    <submittedName>
        <fullName evidence="3">Fumarate reductase</fullName>
    </submittedName>
</protein>
<comment type="caution">
    <text evidence="2">The sequence shown here is derived from an EMBL/GenBank/DDBJ whole genome shotgun (WGS) entry which is preliminary data.</text>
</comment>
<accession>A0A9P1CM94</accession>
<evidence type="ECO:0000313" key="4">
    <source>
        <dbReference type="Proteomes" id="UP001152797"/>
    </source>
</evidence>
<feature type="non-terminal residue" evidence="2">
    <location>
        <position position="916"/>
    </location>
</feature>
<feature type="compositionally biased region" description="Basic and acidic residues" evidence="1">
    <location>
        <begin position="611"/>
        <end position="620"/>
    </location>
</feature>
<reference evidence="3 4" key="2">
    <citation type="submission" date="2024-05" db="EMBL/GenBank/DDBJ databases">
        <authorList>
            <person name="Chen Y."/>
            <person name="Shah S."/>
            <person name="Dougan E. K."/>
            <person name="Thang M."/>
            <person name="Chan C."/>
        </authorList>
    </citation>
    <scope>NUCLEOTIDE SEQUENCE [LARGE SCALE GENOMIC DNA]</scope>
</reference>
<feature type="compositionally biased region" description="Polar residues" evidence="1">
    <location>
        <begin position="903"/>
        <end position="916"/>
    </location>
</feature>
<evidence type="ECO:0000256" key="1">
    <source>
        <dbReference type="SAM" id="MobiDB-lite"/>
    </source>
</evidence>
<evidence type="ECO:0000313" key="2">
    <source>
        <dbReference type="EMBL" id="CAI3993398.1"/>
    </source>
</evidence>
<organism evidence="2">
    <name type="scientific">Cladocopium goreaui</name>
    <dbReference type="NCBI Taxonomy" id="2562237"/>
    <lineage>
        <taxon>Eukaryota</taxon>
        <taxon>Sar</taxon>
        <taxon>Alveolata</taxon>
        <taxon>Dinophyceae</taxon>
        <taxon>Suessiales</taxon>
        <taxon>Symbiodiniaceae</taxon>
        <taxon>Cladocopium</taxon>
    </lineage>
</organism>
<feature type="region of interest" description="Disordered" evidence="1">
    <location>
        <begin position="592"/>
        <end position="620"/>
    </location>
</feature>
<evidence type="ECO:0000313" key="3">
    <source>
        <dbReference type="EMBL" id="CAL4780710.1"/>
    </source>
</evidence>
<dbReference type="EMBL" id="CAMXCT010001826">
    <property type="protein sequence ID" value="CAI3993398.1"/>
    <property type="molecule type" value="Genomic_DNA"/>
</dbReference>
<keyword evidence="4" id="KW-1185">Reference proteome</keyword>
<proteinExistence type="predicted"/>
<feature type="compositionally biased region" description="Polar residues" evidence="1">
    <location>
        <begin position="856"/>
        <end position="867"/>
    </location>
</feature>
<dbReference type="EMBL" id="CAMXCT030001826">
    <property type="protein sequence ID" value="CAL4780710.1"/>
    <property type="molecule type" value="Genomic_DNA"/>
</dbReference>
<gene>
    <name evidence="2" type="ORF">C1SCF055_LOCUS20155</name>
</gene>
<dbReference type="EMBL" id="CAMXCT020001826">
    <property type="protein sequence ID" value="CAL1146773.1"/>
    <property type="molecule type" value="Genomic_DNA"/>
</dbReference>
<feature type="non-terminal residue" evidence="2">
    <location>
        <position position="1"/>
    </location>
</feature>